<dbReference type="InterPro" id="IPR015943">
    <property type="entry name" value="WD40/YVTN_repeat-like_dom_sf"/>
</dbReference>
<dbReference type="PANTHER" id="PTHR44394">
    <property type="entry name" value="BETA-ALANINE-ACTIVATING ENZYME"/>
    <property type="match status" value="1"/>
</dbReference>
<dbReference type="PANTHER" id="PTHR44394:SF1">
    <property type="entry name" value="BETA-ALANINE-ACTIVATING ENZYME"/>
    <property type="match status" value="1"/>
</dbReference>
<evidence type="ECO:0000259" key="3">
    <source>
        <dbReference type="Pfam" id="PF13360"/>
    </source>
</evidence>
<dbReference type="InterPro" id="IPR052091">
    <property type="entry name" value="Beta-ala_Activ/Resist"/>
</dbReference>
<feature type="domain" description="AMP-dependent synthetase/ligase" evidence="2">
    <location>
        <begin position="17"/>
        <end position="372"/>
    </location>
</feature>
<dbReference type="InterPro" id="IPR018391">
    <property type="entry name" value="PQQ_b-propeller_rpt"/>
</dbReference>
<gene>
    <name evidence="4" type="ORF">BaRGS_00013464</name>
</gene>
<dbReference type="SUPFAM" id="SSF56801">
    <property type="entry name" value="Acetyl-CoA synthetase-like"/>
    <property type="match status" value="1"/>
</dbReference>
<dbReference type="Gene3D" id="3.40.50.12780">
    <property type="entry name" value="N-terminal domain of ligase-like"/>
    <property type="match status" value="1"/>
</dbReference>
<proteinExistence type="predicted"/>
<feature type="region of interest" description="Disordered" evidence="1">
    <location>
        <begin position="714"/>
        <end position="744"/>
    </location>
</feature>
<feature type="compositionally biased region" description="Polar residues" evidence="1">
    <location>
        <begin position="623"/>
        <end position="632"/>
    </location>
</feature>
<dbReference type="InterPro" id="IPR042099">
    <property type="entry name" value="ANL_N_sf"/>
</dbReference>
<comment type="caution">
    <text evidence="4">The sequence shown here is derived from an EMBL/GenBank/DDBJ whole genome shotgun (WGS) entry which is preliminary data.</text>
</comment>
<accession>A0ABD0L7Z2</accession>
<dbReference type="SMART" id="SM00564">
    <property type="entry name" value="PQQ"/>
    <property type="match status" value="3"/>
</dbReference>
<dbReference type="Proteomes" id="UP001519460">
    <property type="component" value="Unassembled WGS sequence"/>
</dbReference>
<feature type="domain" description="Pyrrolo-quinoline quinone repeat" evidence="3">
    <location>
        <begin position="856"/>
        <end position="926"/>
    </location>
</feature>
<evidence type="ECO:0000313" key="5">
    <source>
        <dbReference type="Proteomes" id="UP001519460"/>
    </source>
</evidence>
<evidence type="ECO:0008006" key="6">
    <source>
        <dbReference type="Google" id="ProtNLM"/>
    </source>
</evidence>
<dbReference type="Pfam" id="PF13360">
    <property type="entry name" value="PQQ_2"/>
    <property type="match status" value="1"/>
</dbReference>
<organism evidence="4 5">
    <name type="scientific">Batillaria attramentaria</name>
    <dbReference type="NCBI Taxonomy" id="370345"/>
    <lineage>
        <taxon>Eukaryota</taxon>
        <taxon>Metazoa</taxon>
        <taxon>Spiralia</taxon>
        <taxon>Lophotrochozoa</taxon>
        <taxon>Mollusca</taxon>
        <taxon>Gastropoda</taxon>
        <taxon>Caenogastropoda</taxon>
        <taxon>Sorbeoconcha</taxon>
        <taxon>Cerithioidea</taxon>
        <taxon>Batillariidae</taxon>
        <taxon>Batillaria</taxon>
    </lineage>
</organism>
<evidence type="ECO:0000256" key="1">
    <source>
        <dbReference type="SAM" id="MobiDB-lite"/>
    </source>
</evidence>
<protein>
    <recommendedName>
        <fullName evidence="6">Carrier domain-containing protein</fullName>
    </recommendedName>
</protein>
<dbReference type="InterPro" id="IPR002372">
    <property type="entry name" value="PQQ_rpt_dom"/>
</dbReference>
<evidence type="ECO:0000313" key="4">
    <source>
        <dbReference type="EMBL" id="KAK7495282.1"/>
    </source>
</evidence>
<dbReference type="InterPro" id="IPR036736">
    <property type="entry name" value="ACP-like_sf"/>
</dbReference>
<feature type="region of interest" description="Disordered" evidence="1">
    <location>
        <begin position="605"/>
        <end position="644"/>
    </location>
</feature>
<dbReference type="SUPFAM" id="SSF50998">
    <property type="entry name" value="Quinoprotein alcohol dehydrogenase-like"/>
    <property type="match status" value="1"/>
</dbReference>
<dbReference type="Gene3D" id="2.130.10.10">
    <property type="entry name" value="YVTN repeat-like/Quinoprotein amine dehydrogenase"/>
    <property type="match status" value="2"/>
</dbReference>
<dbReference type="AlphaFoldDB" id="A0ABD0L7Z2"/>
<dbReference type="EMBL" id="JACVVK020000076">
    <property type="protein sequence ID" value="KAK7495282.1"/>
    <property type="molecule type" value="Genomic_DNA"/>
</dbReference>
<dbReference type="Pfam" id="PF00501">
    <property type="entry name" value="AMP-binding"/>
    <property type="match status" value="1"/>
</dbReference>
<dbReference type="InterPro" id="IPR000873">
    <property type="entry name" value="AMP-dep_synth/lig_dom"/>
</dbReference>
<dbReference type="InterPro" id="IPR011047">
    <property type="entry name" value="Quinoprotein_ADH-like_sf"/>
</dbReference>
<dbReference type="InterPro" id="IPR045851">
    <property type="entry name" value="AMP-bd_C_sf"/>
</dbReference>
<reference evidence="4 5" key="1">
    <citation type="journal article" date="2023" name="Sci. Data">
        <title>Genome assembly of the Korean intertidal mud-creeper Batillaria attramentaria.</title>
        <authorList>
            <person name="Patra A.K."/>
            <person name="Ho P.T."/>
            <person name="Jun S."/>
            <person name="Lee S.J."/>
            <person name="Kim Y."/>
            <person name="Won Y.J."/>
        </authorList>
    </citation>
    <scope>NUCLEOTIDE SEQUENCE [LARGE SCALE GENOMIC DNA]</scope>
    <source>
        <strain evidence="4">Wonlab-2016</strain>
    </source>
</reference>
<evidence type="ECO:0000259" key="2">
    <source>
        <dbReference type="Pfam" id="PF00501"/>
    </source>
</evidence>
<dbReference type="SUPFAM" id="SSF47336">
    <property type="entry name" value="ACP-like"/>
    <property type="match status" value="1"/>
</dbReference>
<name>A0ABD0L7Z2_9CAEN</name>
<sequence>MDSTSKLKEDDLAALVHEQVGKSPDAVAVIYDDNRDACCVSITYLEMWNRASAVSENLTKHGVQAETVGVCLEPCVNLPSVLLGILQTSSCFYPFGSDGQGFVQQSVQRLSVRHIILDHTSLETLQPLLLQINVQLLSCPELQSLGLCLVRIDTRSEAAGNCRLPSVQQCPGLAYCITTSGTTGTPKIVRVPHACIVPNIVDLKREFKPGVGDVTFLTSPLTFDPSMIDIFVTLTSGAALLIVPSAVKMLADSLLTMLSSRHSVTILQRQLQDTLFGENSALRVLVIGGEPFPSRNTVLQSMSSVNSTAVYNIYGITEVSCWASLHCVRLPNGLSEDPVPIGCPLTGTKIKVVGESGEDVLCGTGEIWIGGSERVCLLDDETEDILTGDVVWRPTGDLGRVDESGRIFCLGRNDRQIKRNGKRLNLSTLQQVCCEVECVADSWATYSKGHLYLFVVGKEDAGINKEEMMVKVRSHLEQMLPSQYQPDTITAVSSMPVNRHGKLDAAVLLEMCGVGDRKSSGVIVPVEIWAQNLWQNSTGPGKTISFSDNFLTSGGDSLKAVHLAECTESHLGQKVPQLLDVILTGTYQDFLNLLRSQSEILSAADRPKRKQDFLEGGRKKQKIQATDSTPQPAETDGEVDEDGVRVERTCEINGAKMEMYHTAAENNGYLSTHAENVALDTDITDSSDGDEILKMPLTSSHSISRHFLTGNPGNADQAAPTAHRQKILPKASESNDETASGTVTADGKTVCERAMGSPSRCDDFVTSVGRGGTITHHTMEVQAFFAILMETGNVLWCTRLGGRIEGSACLSACGRLVVVGCYDHHIYMLDVHSGDVVWRVQTGNAVKCTPVTDLSSGLLLCGSHDGHLAALHCQSSGETVWRKDLKKPVFSSPVVDDDQVYVGCVDGGLYCLNIQTGDQKWVFWTEGPIFSSPTVTQYGRSSMDDSACT</sequence>
<keyword evidence="5" id="KW-1185">Reference proteome</keyword>
<dbReference type="Gene3D" id="3.30.300.30">
    <property type="match status" value="1"/>
</dbReference>